<dbReference type="GO" id="GO:0120536">
    <property type="term" value="F:heptaprenylglyceryl phosphate synthase activity"/>
    <property type="evidence" value="ECO:0007669"/>
    <property type="project" value="UniProtKB-ARBA"/>
</dbReference>
<dbReference type="EMBL" id="AP024601">
    <property type="protein sequence ID" value="BCU80620.1"/>
    <property type="molecule type" value="Genomic_DNA"/>
</dbReference>
<keyword evidence="5 9" id="KW-0443">Lipid metabolism</keyword>
<dbReference type="HAMAP" id="MF_00112">
    <property type="entry name" value="GGGP_HepGP_synthase"/>
    <property type="match status" value="1"/>
</dbReference>
<feature type="binding site" evidence="9">
    <location>
        <begin position="211"/>
        <end position="212"/>
    </location>
    <ligand>
        <name>sn-glycerol 1-phosphate</name>
        <dbReference type="ChEBI" id="CHEBI:57685"/>
    </ligand>
</feature>
<dbReference type="InterPro" id="IPR038597">
    <property type="entry name" value="GGGP/HepGP_synthase_sf"/>
</dbReference>
<dbReference type="NCBIfam" id="NF003197">
    <property type="entry name" value="PRK04169.1-1"/>
    <property type="match status" value="1"/>
</dbReference>
<accession>A0A8D5UEM2</accession>
<dbReference type="Gene3D" id="3.20.20.390">
    <property type="entry name" value="FMN-linked oxidoreductases"/>
    <property type="match status" value="1"/>
</dbReference>
<name>A0A8D5UEM2_9BACL</name>
<evidence type="ECO:0000313" key="10">
    <source>
        <dbReference type="EMBL" id="BCU80620.1"/>
    </source>
</evidence>
<dbReference type="GO" id="GO:0000287">
    <property type="term" value="F:magnesium ion binding"/>
    <property type="evidence" value="ECO:0007669"/>
    <property type="project" value="UniProtKB-UniRule"/>
</dbReference>
<feature type="binding site" evidence="9">
    <location>
        <position position="14"/>
    </location>
    <ligand>
        <name>sn-glycerol 1-phosphate</name>
        <dbReference type="ChEBI" id="CHEBI:57685"/>
    </ligand>
</feature>
<comment type="function">
    <text evidence="9">Prenyltransferase that catalyzes in vivo the transfer of the heptaprenyl moiety of heptaprenyl pyrophosphate (HepPP; 35 carbon atoms) to the C3 hydroxyl of sn-glycerol-1-phosphate (G1P), producing heptaprenylglyceryl phosphate (HepGP). This reaction is an ether-bond-formation step in the biosynthesis of archaea-type G1P-based membrane lipids found in Bacillales.</text>
</comment>
<dbReference type="Proteomes" id="UP000677436">
    <property type="component" value="Chromosome"/>
</dbReference>
<comment type="pathway">
    <text evidence="9">Membrane lipid metabolism; glycerophospholipid metabolism.</text>
</comment>
<dbReference type="GO" id="GO:0046474">
    <property type="term" value="P:glycerophospholipid biosynthetic process"/>
    <property type="evidence" value="ECO:0007669"/>
    <property type="project" value="UniProtKB-UniRule"/>
</dbReference>
<evidence type="ECO:0000256" key="6">
    <source>
        <dbReference type="ARBA" id="ARBA00023209"/>
    </source>
</evidence>
<proteinExistence type="inferred from homology"/>
<evidence type="ECO:0000256" key="7">
    <source>
        <dbReference type="ARBA" id="ARBA00023264"/>
    </source>
</evidence>
<dbReference type="CDD" id="cd02812">
    <property type="entry name" value="PcrB_like"/>
    <property type="match status" value="1"/>
</dbReference>
<sequence length="249" mass="27671">MLKERAKSWRHVFKLDPNRVLSDRALERICQSDTDAIIIGGTDGITFDNTWELLTRVRRYPVECVQEISKKSAVVPGFDGYLIPTVLNSGSTHWIVGAHHEAVKIYGSMIPWEDVMVLGYVVLNPESKVARVTKSRFPLDKDDVTAYARMAEYLFGLPVLYVEYSGTFGDPDIVRAARKGLAGTRLFYGGGIHSEESARTMAKIADTVVVGNLVYYNVDAAVQTVKWVKETDLDVDVKSDKGKGGHRAS</sequence>
<comment type="similarity">
    <text evidence="9">Belongs to the GGGP/HepGP synthase family. Group I subfamily.</text>
</comment>
<dbReference type="NCBIfam" id="NF003199">
    <property type="entry name" value="PRK04169.1-3"/>
    <property type="match status" value="1"/>
</dbReference>
<evidence type="ECO:0000313" key="11">
    <source>
        <dbReference type="Proteomes" id="UP000677436"/>
    </source>
</evidence>
<dbReference type="AlphaFoldDB" id="A0A8D5UEM2"/>
<comment type="subunit">
    <text evidence="9">Homodimer.</text>
</comment>
<dbReference type="InterPro" id="IPR008205">
    <property type="entry name" value="GGGP_HepGP_synthase"/>
</dbReference>
<feature type="binding site" evidence="9">
    <location>
        <position position="42"/>
    </location>
    <ligand>
        <name>Mg(2+)</name>
        <dbReference type="ChEBI" id="CHEBI:18420"/>
    </ligand>
</feature>
<comment type="caution">
    <text evidence="9">Lacks conserved residue(s) required for the propagation of feature annotation.</text>
</comment>
<keyword evidence="3 9" id="KW-0479">Metal-binding</keyword>
<dbReference type="KEGG" id="pabs:JIR001_04030"/>
<keyword evidence="4 9" id="KW-0460">Magnesium</keyword>
<dbReference type="RefSeq" id="WP_212773967.1">
    <property type="nucleotide sequence ID" value="NZ_AP024601.1"/>
</dbReference>
<dbReference type="EC" id="2.5.1.n9" evidence="9"/>
<dbReference type="Pfam" id="PF01884">
    <property type="entry name" value="PcrB"/>
    <property type="match status" value="1"/>
</dbReference>
<organism evidence="10 11">
    <name type="scientific">Polycladomyces abyssicola</name>
    <dbReference type="NCBI Taxonomy" id="1125966"/>
    <lineage>
        <taxon>Bacteria</taxon>
        <taxon>Bacillati</taxon>
        <taxon>Bacillota</taxon>
        <taxon>Bacilli</taxon>
        <taxon>Bacillales</taxon>
        <taxon>Thermoactinomycetaceae</taxon>
        <taxon>Polycladomyces</taxon>
    </lineage>
</organism>
<keyword evidence="7 9" id="KW-1208">Phospholipid metabolism</keyword>
<dbReference type="InterPro" id="IPR039074">
    <property type="entry name" value="GGGP/HepGP_synthase_I"/>
</dbReference>
<comment type="catalytic activity">
    <reaction evidence="8 9">
        <text>sn-glycerol 1-phosphate + all-trans-heptaprenyl diphosphate = 3-heptaprenyl-sn-glycero-1-phosphate + diphosphate</text>
        <dbReference type="Rhea" id="RHEA:33495"/>
        <dbReference type="ChEBI" id="CHEBI:33019"/>
        <dbReference type="ChEBI" id="CHEBI:57685"/>
        <dbReference type="ChEBI" id="CHEBI:58206"/>
        <dbReference type="ChEBI" id="CHEBI:64781"/>
        <dbReference type="EC" id="2.5.1.n9"/>
    </reaction>
</comment>
<evidence type="ECO:0000256" key="2">
    <source>
        <dbReference type="ARBA" id="ARBA00022679"/>
    </source>
</evidence>
<dbReference type="PANTHER" id="PTHR40029">
    <property type="match status" value="1"/>
</dbReference>
<comment type="cofactor">
    <cofactor evidence="9">
        <name>Mg(2+)</name>
        <dbReference type="ChEBI" id="CHEBI:18420"/>
    </cofactor>
</comment>
<dbReference type="SUPFAM" id="SSF51395">
    <property type="entry name" value="FMN-linked oxidoreductases"/>
    <property type="match status" value="1"/>
</dbReference>
<feature type="binding site" evidence="9">
    <location>
        <position position="16"/>
    </location>
    <ligand>
        <name>Mg(2+)</name>
        <dbReference type="ChEBI" id="CHEBI:18420"/>
    </ligand>
</feature>
<protein>
    <recommendedName>
        <fullName evidence="9">Heptaprenylglyceryl phosphate synthase</fullName>
        <shortName evidence="9">HepGP synthase</shortName>
        <ecNumber evidence="9">2.5.1.n9</ecNumber>
    </recommendedName>
    <alternativeName>
        <fullName evidence="9">Glycerol-1-phosphate heptaprenyltransferase</fullName>
    </alternativeName>
</protein>
<feature type="binding site" evidence="9">
    <location>
        <position position="191"/>
    </location>
    <ligand>
        <name>sn-glycerol 1-phosphate</name>
        <dbReference type="ChEBI" id="CHEBI:57685"/>
    </ligand>
</feature>
<feature type="binding site" evidence="9">
    <location>
        <begin position="161"/>
        <end position="166"/>
    </location>
    <ligand>
        <name>sn-glycerol 1-phosphate</name>
        <dbReference type="ChEBI" id="CHEBI:57685"/>
    </ligand>
</feature>
<evidence type="ECO:0000256" key="1">
    <source>
        <dbReference type="ARBA" id="ARBA00022516"/>
    </source>
</evidence>
<evidence type="ECO:0000256" key="4">
    <source>
        <dbReference type="ARBA" id="ARBA00022842"/>
    </source>
</evidence>
<keyword evidence="2 9" id="KW-0808">Transferase</keyword>
<reference evidence="10" key="1">
    <citation type="journal article" date="2013" name="Int. J. Syst. Evol. Microbiol.">
        <title>Polycladomyces abyssicola gen. nov., sp. nov., a thermophilic filamentous bacterium isolated from hemipelagic sediment.</title>
        <authorList>
            <person name="Tsubouchi T."/>
            <person name="Shimane Y."/>
            <person name="Mori K."/>
            <person name="Usui K."/>
            <person name="Hiraki T."/>
            <person name="Tame A."/>
            <person name="Uematsu K."/>
            <person name="Maruyama T."/>
            <person name="Hatada Y."/>
        </authorList>
    </citation>
    <scope>NUCLEOTIDE SEQUENCE</scope>
    <source>
        <strain evidence="10">JIR-001</strain>
    </source>
</reference>
<keyword evidence="1 9" id="KW-0444">Lipid biosynthesis</keyword>
<dbReference type="NCBIfam" id="TIGR01768">
    <property type="entry name" value="GGGP-family"/>
    <property type="match status" value="1"/>
</dbReference>
<evidence type="ECO:0000256" key="9">
    <source>
        <dbReference type="HAMAP-Rule" id="MF_00112"/>
    </source>
</evidence>
<evidence type="ECO:0000256" key="3">
    <source>
        <dbReference type="ARBA" id="ARBA00022723"/>
    </source>
</evidence>
<gene>
    <name evidence="9 10" type="primary">pcrB</name>
    <name evidence="10" type="ORF">JIR001_04030</name>
</gene>
<keyword evidence="11" id="KW-1185">Reference proteome</keyword>
<keyword evidence="6 9" id="KW-0594">Phospholipid biosynthesis</keyword>
<evidence type="ECO:0000256" key="5">
    <source>
        <dbReference type="ARBA" id="ARBA00023098"/>
    </source>
</evidence>
<dbReference type="UniPathway" id="UPA00940"/>
<evidence type="ECO:0000256" key="8">
    <source>
        <dbReference type="ARBA" id="ARBA00048318"/>
    </source>
</evidence>
<dbReference type="PANTHER" id="PTHR40029:SF2">
    <property type="entry name" value="HEPTAPRENYLGLYCERYL PHOSPHATE SYNTHASE"/>
    <property type="match status" value="1"/>
</dbReference>
<reference evidence="10" key="2">
    <citation type="journal article" date="2021" name="Microbiol. Resour. Announc.">
        <title>Complete Genome Sequence of Polycladomyces abyssicola JIR-001T, Isolated from Hemipelagic Sediment in Deep Seawater.</title>
        <authorList>
            <person name="Tsubouchi T."/>
            <person name="Kaneko Y."/>
        </authorList>
    </citation>
    <scope>NUCLEOTIDE SEQUENCE</scope>
    <source>
        <strain evidence="10">JIR-001</strain>
    </source>
</reference>